<reference evidence="2 3" key="1">
    <citation type="journal article" date="2007" name="Nature">
        <title>Evolution of genes and genomes on the Drosophila phylogeny.</title>
        <authorList>
            <consortium name="Drosophila 12 Genomes Consortium"/>
            <person name="Clark A.G."/>
            <person name="Eisen M.B."/>
            <person name="Smith D.R."/>
            <person name="Bergman C.M."/>
            <person name="Oliver B."/>
            <person name="Markow T.A."/>
            <person name="Kaufman T.C."/>
            <person name="Kellis M."/>
            <person name="Gelbart W."/>
            <person name="Iyer V.N."/>
            <person name="Pollard D.A."/>
            <person name="Sackton T.B."/>
            <person name="Larracuente A.M."/>
            <person name="Singh N.D."/>
            <person name="Abad J.P."/>
            <person name="Abt D.N."/>
            <person name="Adryan B."/>
            <person name="Aguade M."/>
            <person name="Akashi H."/>
            <person name="Anderson W.W."/>
            <person name="Aquadro C.F."/>
            <person name="Ardell D.H."/>
            <person name="Arguello R."/>
            <person name="Artieri C.G."/>
            <person name="Barbash D.A."/>
            <person name="Barker D."/>
            <person name="Barsanti P."/>
            <person name="Batterham P."/>
            <person name="Batzoglou S."/>
            <person name="Begun D."/>
            <person name="Bhutkar A."/>
            <person name="Blanco E."/>
            <person name="Bosak S.A."/>
            <person name="Bradley R.K."/>
            <person name="Brand A.D."/>
            <person name="Brent M.R."/>
            <person name="Brooks A.N."/>
            <person name="Brown R.H."/>
            <person name="Butlin R.K."/>
            <person name="Caggese C."/>
            <person name="Calvi B.R."/>
            <person name="Bernardo de Carvalho A."/>
            <person name="Caspi A."/>
            <person name="Castrezana S."/>
            <person name="Celniker S.E."/>
            <person name="Chang J.L."/>
            <person name="Chapple C."/>
            <person name="Chatterji S."/>
            <person name="Chinwalla A."/>
            <person name="Civetta A."/>
            <person name="Clifton S.W."/>
            <person name="Comeron J.M."/>
            <person name="Costello J.C."/>
            <person name="Coyne J.A."/>
            <person name="Daub J."/>
            <person name="David R.G."/>
            <person name="Delcher A.L."/>
            <person name="Delehaunty K."/>
            <person name="Do C.B."/>
            <person name="Ebling H."/>
            <person name="Edwards K."/>
            <person name="Eickbush T."/>
            <person name="Evans J.D."/>
            <person name="Filipski A."/>
            <person name="Findeiss S."/>
            <person name="Freyhult E."/>
            <person name="Fulton L."/>
            <person name="Fulton R."/>
            <person name="Garcia A.C."/>
            <person name="Gardiner A."/>
            <person name="Garfield D.A."/>
            <person name="Garvin B.E."/>
            <person name="Gibson G."/>
            <person name="Gilbert D."/>
            <person name="Gnerre S."/>
            <person name="Godfrey J."/>
            <person name="Good R."/>
            <person name="Gotea V."/>
            <person name="Gravely B."/>
            <person name="Greenberg A.J."/>
            <person name="Griffiths-Jones S."/>
            <person name="Gross S."/>
            <person name="Guigo R."/>
            <person name="Gustafson E.A."/>
            <person name="Haerty W."/>
            <person name="Hahn M.W."/>
            <person name="Halligan D.L."/>
            <person name="Halpern A.L."/>
            <person name="Halter G.M."/>
            <person name="Han M.V."/>
            <person name="Heger A."/>
            <person name="Hillier L."/>
            <person name="Hinrichs A.S."/>
            <person name="Holmes I."/>
            <person name="Hoskins R.A."/>
            <person name="Hubisz M.J."/>
            <person name="Hultmark D."/>
            <person name="Huntley M.A."/>
            <person name="Jaffe D.B."/>
            <person name="Jagadeeshan S."/>
            <person name="Jeck W.R."/>
            <person name="Johnson J."/>
            <person name="Jones C.D."/>
            <person name="Jordan W.C."/>
            <person name="Karpen G.H."/>
            <person name="Kataoka E."/>
            <person name="Keightley P.D."/>
            <person name="Kheradpour P."/>
            <person name="Kirkness E.F."/>
            <person name="Koerich L.B."/>
            <person name="Kristiansen K."/>
            <person name="Kudrna D."/>
            <person name="Kulathinal R.J."/>
            <person name="Kumar S."/>
            <person name="Kwok R."/>
            <person name="Lander E."/>
            <person name="Langley C.H."/>
            <person name="Lapoint R."/>
            <person name="Lazzaro B.P."/>
            <person name="Lee S.J."/>
            <person name="Levesque L."/>
            <person name="Li R."/>
            <person name="Lin C.F."/>
            <person name="Lin M.F."/>
            <person name="Lindblad-Toh K."/>
            <person name="Llopart A."/>
            <person name="Long M."/>
            <person name="Low L."/>
            <person name="Lozovsky E."/>
            <person name="Lu J."/>
            <person name="Luo M."/>
            <person name="Machado C.A."/>
            <person name="Makalowski W."/>
            <person name="Marzo M."/>
            <person name="Matsuda M."/>
            <person name="Matzkin L."/>
            <person name="McAllister B."/>
            <person name="McBride C.S."/>
            <person name="McKernan B."/>
            <person name="McKernan K."/>
            <person name="Mendez-Lago M."/>
            <person name="Minx P."/>
            <person name="Mollenhauer M.U."/>
            <person name="Montooth K."/>
            <person name="Mount S.M."/>
            <person name="Mu X."/>
            <person name="Myers E."/>
            <person name="Negre B."/>
            <person name="Newfeld S."/>
            <person name="Nielsen R."/>
            <person name="Noor M.A."/>
            <person name="O'Grady P."/>
            <person name="Pachter L."/>
            <person name="Papaceit M."/>
            <person name="Parisi M.J."/>
            <person name="Parisi M."/>
            <person name="Parts L."/>
            <person name="Pedersen J.S."/>
            <person name="Pesole G."/>
            <person name="Phillippy A.M."/>
            <person name="Ponting C.P."/>
            <person name="Pop M."/>
            <person name="Porcelli D."/>
            <person name="Powell J.R."/>
            <person name="Prohaska S."/>
            <person name="Pruitt K."/>
            <person name="Puig M."/>
            <person name="Quesneville H."/>
            <person name="Ram K.R."/>
            <person name="Rand D."/>
            <person name="Rasmussen M.D."/>
            <person name="Reed L.K."/>
            <person name="Reenan R."/>
            <person name="Reily A."/>
            <person name="Remington K.A."/>
            <person name="Rieger T.T."/>
            <person name="Ritchie M.G."/>
            <person name="Robin C."/>
            <person name="Rogers Y.H."/>
            <person name="Rohde C."/>
            <person name="Rozas J."/>
            <person name="Rubenfield M.J."/>
            <person name="Ruiz A."/>
            <person name="Russo S."/>
            <person name="Salzberg S.L."/>
            <person name="Sanchez-Gracia A."/>
            <person name="Saranga D.J."/>
            <person name="Sato H."/>
            <person name="Schaeffer S.W."/>
            <person name="Schatz M.C."/>
            <person name="Schlenke T."/>
            <person name="Schwartz R."/>
            <person name="Segarra C."/>
            <person name="Singh R.S."/>
            <person name="Sirot L."/>
            <person name="Sirota M."/>
            <person name="Sisneros N.B."/>
            <person name="Smith C.D."/>
            <person name="Smith T.F."/>
            <person name="Spieth J."/>
            <person name="Stage D.E."/>
            <person name="Stark A."/>
            <person name="Stephan W."/>
            <person name="Strausberg R.L."/>
            <person name="Strempel S."/>
            <person name="Sturgill D."/>
            <person name="Sutton G."/>
            <person name="Sutton G.G."/>
            <person name="Tao W."/>
            <person name="Teichmann S."/>
            <person name="Tobari Y.N."/>
            <person name="Tomimura Y."/>
            <person name="Tsolas J.M."/>
            <person name="Valente V.L."/>
            <person name="Venter E."/>
            <person name="Venter J.C."/>
            <person name="Vicario S."/>
            <person name="Vieira F.G."/>
            <person name="Vilella A.J."/>
            <person name="Villasante A."/>
            <person name="Walenz B."/>
            <person name="Wang J."/>
            <person name="Wasserman M."/>
            <person name="Watts T."/>
            <person name="Wilson D."/>
            <person name="Wilson R.K."/>
            <person name="Wing R.A."/>
            <person name="Wolfner M.F."/>
            <person name="Wong A."/>
            <person name="Wong G.K."/>
            <person name="Wu C.I."/>
            <person name="Wu G."/>
            <person name="Yamamoto D."/>
            <person name="Yang H.P."/>
            <person name="Yang S.P."/>
            <person name="Yorke J.A."/>
            <person name="Yoshida K."/>
            <person name="Zdobnov E."/>
            <person name="Zhang P."/>
            <person name="Zhang Y."/>
            <person name="Zimin A.V."/>
            <person name="Baldwin J."/>
            <person name="Abdouelleil A."/>
            <person name="Abdulkadir J."/>
            <person name="Abebe A."/>
            <person name="Abera B."/>
            <person name="Abreu J."/>
            <person name="Acer S.C."/>
            <person name="Aftuck L."/>
            <person name="Alexander A."/>
            <person name="An P."/>
            <person name="Anderson E."/>
            <person name="Anderson S."/>
            <person name="Arachi H."/>
            <person name="Azer M."/>
            <person name="Bachantsang P."/>
            <person name="Barry A."/>
            <person name="Bayul T."/>
            <person name="Berlin A."/>
            <person name="Bessette D."/>
            <person name="Bloom T."/>
            <person name="Blye J."/>
            <person name="Boguslavskiy L."/>
            <person name="Bonnet C."/>
            <person name="Boukhgalter B."/>
            <person name="Bourzgui I."/>
            <person name="Brown A."/>
            <person name="Cahill P."/>
            <person name="Channer S."/>
            <person name="Cheshatsang Y."/>
            <person name="Chuda L."/>
            <person name="Citroen M."/>
            <person name="Collymore A."/>
            <person name="Cooke P."/>
            <person name="Costello M."/>
            <person name="D'Aco K."/>
            <person name="Daza R."/>
            <person name="De Haan G."/>
            <person name="DeGray S."/>
            <person name="DeMaso C."/>
            <person name="Dhargay N."/>
            <person name="Dooley K."/>
            <person name="Dooley E."/>
            <person name="Doricent M."/>
            <person name="Dorje P."/>
            <person name="Dorjee K."/>
            <person name="Dupes A."/>
            <person name="Elong R."/>
            <person name="Falk J."/>
            <person name="Farina A."/>
            <person name="Faro S."/>
            <person name="Ferguson D."/>
            <person name="Fisher S."/>
            <person name="Foley C.D."/>
            <person name="Franke A."/>
            <person name="Friedrich D."/>
            <person name="Gadbois L."/>
            <person name="Gearin G."/>
            <person name="Gearin C.R."/>
            <person name="Giannoukos G."/>
            <person name="Goode T."/>
            <person name="Graham J."/>
            <person name="Grandbois E."/>
            <person name="Grewal S."/>
            <person name="Gyaltsen K."/>
            <person name="Hafez N."/>
            <person name="Hagos B."/>
            <person name="Hall J."/>
            <person name="Henson C."/>
            <person name="Hollinger A."/>
            <person name="Honan T."/>
            <person name="Huard M.D."/>
            <person name="Hughes L."/>
            <person name="Hurhula B."/>
            <person name="Husby M.E."/>
            <person name="Kamat A."/>
            <person name="Kanga B."/>
            <person name="Kashin S."/>
            <person name="Khazanovich D."/>
            <person name="Kisner P."/>
            <person name="Lance K."/>
            <person name="Lara M."/>
            <person name="Lee W."/>
            <person name="Lennon N."/>
            <person name="Letendre F."/>
            <person name="LeVine R."/>
            <person name="Lipovsky A."/>
            <person name="Liu X."/>
            <person name="Liu J."/>
            <person name="Liu S."/>
            <person name="Lokyitsang T."/>
            <person name="Lokyitsang Y."/>
            <person name="Lubonja R."/>
            <person name="Lui A."/>
            <person name="MacDonald P."/>
            <person name="Magnisalis V."/>
            <person name="Maru K."/>
            <person name="Matthews C."/>
            <person name="McCusker W."/>
            <person name="McDonough S."/>
            <person name="Mehta T."/>
            <person name="Meldrim J."/>
            <person name="Meneus L."/>
            <person name="Mihai O."/>
            <person name="Mihalev A."/>
            <person name="Mihova T."/>
            <person name="Mittelman R."/>
            <person name="Mlenga V."/>
            <person name="Montmayeur A."/>
            <person name="Mulrain L."/>
            <person name="Navidi A."/>
            <person name="Naylor J."/>
            <person name="Negash T."/>
            <person name="Nguyen T."/>
            <person name="Nguyen N."/>
            <person name="Nicol R."/>
            <person name="Norbu C."/>
            <person name="Norbu N."/>
            <person name="Novod N."/>
            <person name="O'Neill B."/>
            <person name="Osman S."/>
            <person name="Markiewicz E."/>
            <person name="Oyono O.L."/>
            <person name="Patti C."/>
            <person name="Phunkhang P."/>
            <person name="Pierre F."/>
            <person name="Priest M."/>
            <person name="Raghuraman S."/>
            <person name="Rege F."/>
            <person name="Reyes R."/>
            <person name="Rise C."/>
            <person name="Rogov P."/>
            <person name="Ross K."/>
            <person name="Ryan E."/>
            <person name="Settipalli S."/>
            <person name="Shea T."/>
            <person name="Sherpa N."/>
            <person name="Shi L."/>
            <person name="Shih D."/>
            <person name="Sparrow T."/>
            <person name="Spaulding J."/>
            <person name="Stalker J."/>
            <person name="Stange-Thomann N."/>
            <person name="Stavropoulos S."/>
            <person name="Stone C."/>
            <person name="Strader C."/>
            <person name="Tesfaye S."/>
            <person name="Thomson T."/>
            <person name="Thoulutsang Y."/>
            <person name="Thoulutsang D."/>
            <person name="Topham K."/>
            <person name="Topping I."/>
            <person name="Tsamla T."/>
            <person name="Vassiliev H."/>
            <person name="Vo A."/>
            <person name="Wangchuk T."/>
            <person name="Wangdi T."/>
            <person name="Weiand M."/>
            <person name="Wilkinson J."/>
            <person name="Wilson A."/>
            <person name="Yadav S."/>
            <person name="Young G."/>
            <person name="Yu Q."/>
            <person name="Zembek L."/>
            <person name="Zhong D."/>
            <person name="Zimmer A."/>
            <person name="Zwirko Z."/>
            <person name="Jaffe D.B."/>
            <person name="Alvarez P."/>
            <person name="Brockman W."/>
            <person name="Butler J."/>
            <person name="Chin C."/>
            <person name="Gnerre S."/>
            <person name="Grabherr M."/>
            <person name="Kleber M."/>
            <person name="Mauceli E."/>
            <person name="MacCallum I."/>
        </authorList>
    </citation>
    <scope>NUCLEOTIDE SEQUENCE [LARGE SCALE GENOMIC DNA]</scope>
    <source>
        <strain evidence="3">Tucson 15287-2541.00</strain>
    </source>
</reference>
<accession>B4K419</accession>
<sequence length="150" mass="16342">MLGAQLGRSQALDAQQTLAGSQNMLLRRQLATGAQALGNASPNQVVAFERANGRRRNGRQRNRSNYQGLNVVRGNVFGQPNVQGPANEVGNQQDTNIIDGNFYSMQNGNQRSVLATDGDYYDDDDTDGIQRNIGLDDSAPELAKARPEHK</sequence>
<protein>
    <submittedName>
        <fullName evidence="2">GH23841</fullName>
    </submittedName>
</protein>
<evidence type="ECO:0000256" key="1">
    <source>
        <dbReference type="SAM" id="MobiDB-lite"/>
    </source>
</evidence>
<dbReference type="InParanoid" id="B4K419"/>
<dbReference type="Proteomes" id="UP000001070">
    <property type="component" value="Unassembled WGS sequence"/>
</dbReference>
<dbReference type="eggNOG" id="KOG3544">
    <property type="taxonomic scope" value="Eukaryota"/>
</dbReference>
<feature type="region of interest" description="Disordered" evidence="1">
    <location>
        <begin position="125"/>
        <end position="150"/>
    </location>
</feature>
<dbReference type="EMBL" id="CH927654">
    <property type="protein sequence ID" value="EDW04321.1"/>
    <property type="molecule type" value="Genomic_DNA"/>
</dbReference>
<keyword evidence="3" id="KW-1185">Reference proteome</keyword>
<proteinExistence type="predicted"/>
<dbReference type="HOGENOM" id="CLU_1742455_0_0_1"/>
<organism evidence="3">
    <name type="scientific">Drosophila grimshawi</name>
    <name type="common">Hawaiian fruit fly</name>
    <name type="synonym">Idiomyia grimshawi</name>
    <dbReference type="NCBI Taxonomy" id="7222"/>
    <lineage>
        <taxon>Eukaryota</taxon>
        <taxon>Metazoa</taxon>
        <taxon>Ecdysozoa</taxon>
        <taxon>Arthropoda</taxon>
        <taxon>Hexapoda</taxon>
        <taxon>Insecta</taxon>
        <taxon>Pterygota</taxon>
        <taxon>Neoptera</taxon>
        <taxon>Endopterygota</taxon>
        <taxon>Diptera</taxon>
        <taxon>Brachycera</taxon>
        <taxon>Muscomorpha</taxon>
        <taxon>Ephydroidea</taxon>
        <taxon>Drosophilidae</taxon>
        <taxon>Drosophila</taxon>
        <taxon>Hawaiian Drosophila</taxon>
    </lineage>
</organism>
<evidence type="ECO:0000313" key="3">
    <source>
        <dbReference type="Proteomes" id="UP000001070"/>
    </source>
</evidence>
<dbReference type="AlphaFoldDB" id="B4K419"/>
<dbReference type="OrthoDB" id="7867655at2759"/>
<name>B4K419_DROGR</name>
<evidence type="ECO:0000313" key="2">
    <source>
        <dbReference type="EMBL" id="EDW04321.1"/>
    </source>
</evidence>
<gene>
    <name evidence="2" type="primary">Dgri\GH23841</name>
    <name evidence="2" type="ORF">Dgri_GH23841</name>
</gene>